<evidence type="ECO:0000313" key="1">
    <source>
        <dbReference type="Proteomes" id="UP000887580"/>
    </source>
</evidence>
<name>A0AC35FLE3_9BILA</name>
<reference evidence="2" key="1">
    <citation type="submission" date="2022-11" db="UniProtKB">
        <authorList>
            <consortium name="WormBaseParasite"/>
        </authorList>
    </citation>
    <scope>IDENTIFICATION</scope>
</reference>
<accession>A0AC35FLE3</accession>
<organism evidence="1 2">
    <name type="scientific">Panagrolaimus sp. PS1159</name>
    <dbReference type="NCBI Taxonomy" id="55785"/>
    <lineage>
        <taxon>Eukaryota</taxon>
        <taxon>Metazoa</taxon>
        <taxon>Ecdysozoa</taxon>
        <taxon>Nematoda</taxon>
        <taxon>Chromadorea</taxon>
        <taxon>Rhabditida</taxon>
        <taxon>Tylenchina</taxon>
        <taxon>Panagrolaimomorpha</taxon>
        <taxon>Panagrolaimoidea</taxon>
        <taxon>Panagrolaimidae</taxon>
        <taxon>Panagrolaimus</taxon>
    </lineage>
</organism>
<evidence type="ECO:0000313" key="2">
    <source>
        <dbReference type="WBParaSite" id="PS1159_v2.g18752.t1"/>
    </source>
</evidence>
<sequence>MPLPEHYNCLLQLFNDTGNIPGHCSSTFDAVLCWPQTPPNTTILLDCPLSINNIMLSFGKAFRYCHPDGTWDTVGNYSACVDNAVDESDIISPMHAEIMYWIYVVGYIISLIFCTIALLIFIHYKSLSCLRNRIHTNIVACFAVHNVTWLLYALLTIHFDIRGIEEIMLICSIPMLILKYCICAAFFWMFVEGCFLFINVLFGFYSQRIRFWMCSTIGWGIPAILLFINTTMNFKEVISHS</sequence>
<dbReference type="Proteomes" id="UP000887580">
    <property type="component" value="Unplaced"/>
</dbReference>
<protein>
    <submittedName>
        <fullName evidence="2">Diuretic hormone receptor</fullName>
    </submittedName>
</protein>
<proteinExistence type="predicted"/>
<dbReference type="WBParaSite" id="PS1159_v2.g18752.t1">
    <property type="protein sequence ID" value="PS1159_v2.g18752.t1"/>
    <property type="gene ID" value="PS1159_v2.g18752"/>
</dbReference>